<evidence type="ECO:0000313" key="4">
    <source>
        <dbReference type="WormBase" id="B0238.6"/>
    </source>
</evidence>
<dbReference type="Bgee" id="WBGene00015070">
    <property type="expression patterns" value="Expressed in embryo"/>
</dbReference>
<dbReference type="KEGG" id="cel:CELE_B0238.6"/>
<dbReference type="WormBase" id="B0238.6">
    <property type="protein sequence ID" value="CE07696"/>
    <property type="gene ID" value="WBGene00015070"/>
    <property type="gene designation" value="srt-70"/>
</dbReference>
<reference evidence="2 3" key="1">
    <citation type="journal article" date="1998" name="Science">
        <title>Genome sequence of the nematode C. elegans: a platform for investigating biology.</title>
        <authorList>
            <consortium name="The C. elegans sequencing consortium"/>
            <person name="Sulson J.E."/>
            <person name="Waterston R."/>
        </authorList>
    </citation>
    <scope>NUCLEOTIDE SEQUENCE [LARGE SCALE GENOMIC DNA]</scope>
    <source>
        <strain evidence="2 3">Bristol N2</strain>
    </source>
</reference>
<dbReference type="eggNOG" id="ENOG502R10P">
    <property type="taxonomic scope" value="Eukaryota"/>
</dbReference>
<name>O16491_CAEEL</name>
<sequence length="323" mass="36868">MSLFQLNNDVAMVKYGVAYFCIALPLFPVFFVLMKTICIKDRENSNLTYKLMNLINFCQVGQTISHFISGPMLIFPNLLMKLDVIIRMMGCIMNSLWIADFPVMTLLAVCRILIFSNIINSKKFPNSIKCALFLIITWTMFLIFVGCATLNMQLVTPGWDYDFSVSSAEILANLEVLLSFACLASSYVAYLFMAYLIYAKKNLVSCVHSRKNEIAILVQSTFVTTYITAMIFVWHQSLFSKISFIDMESKRNQAILNCCLIIHCYVNPIMTLVCNKSIRDECLRFLKIKKRPSRPSRSDILSKLSSIHPINPSANNEHNIESQ</sequence>
<dbReference type="PhylomeDB" id="O16491"/>
<feature type="transmembrane region" description="Helical" evidence="1">
    <location>
        <begin position="54"/>
        <end position="75"/>
    </location>
</feature>
<dbReference type="RefSeq" id="NP_504406.1">
    <property type="nucleotide sequence ID" value="NM_072005.1"/>
</dbReference>
<protein>
    <submittedName>
        <fullName evidence="2">Serpentine Receptor, class T</fullName>
    </submittedName>
</protein>
<dbReference type="PaxDb" id="6239-B0238.6"/>
<dbReference type="HOGENOM" id="CLU_050113_0_0_1"/>
<feature type="transmembrane region" description="Helical" evidence="1">
    <location>
        <begin position="176"/>
        <end position="198"/>
    </location>
</feature>
<dbReference type="PANTHER" id="PTHR23021">
    <property type="entry name" value="SERPENTINE RECEPTOR, CLASS T"/>
    <property type="match status" value="1"/>
</dbReference>
<dbReference type="AGR" id="WB:WBGene00015070"/>
<feature type="transmembrane region" description="Helical" evidence="1">
    <location>
        <begin position="131"/>
        <end position="156"/>
    </location>
</feature>
<feature type="transmembrane region" description="Helical" evidence="1">
    <location>
        <begin position="214"/>
        <end position="234"/>
    </location>
</feature>
<keyword evidence="3" id="KW-1185">Reference proteome</keyword>
<dbReference type="PANTHER" id="PTHR23021:SF88">
    <property type="entry name" value="SERPENTINE RECEPTOR, CLASS T"/>
    <property type="match status" value="1"/>
</dbReference>
<keyword evidence="1" id="KW-0812">Transmembrane</keyword>
<feature type="transmembrane region" description="Helical" evidence="1">
    <location>
        <begin position="254"/>
        <end position="274"/>
    </location>
</feature>
<dbReference type="UCSC" id="B0238.6">
    <property type="organism name" value="c. elegans"/>
</dbReference>
<dbReference type="SMR" id="O16491"/>
<dbReference type="AlphaFoldDB" id="O16491"/>
<keyword evidence="1" id="KW-1133">Transmembrane helix</keyword>
<keyword evidence="1" id="KW-0472">Membrane</keyword>
<accession>O16491</accession>
<keyword evidence="2" id="KW-0675">Receptor</keyword>
<organism evidence="2 3">
    <name type="scientific">Caenorhabditis elegans</name>
    <dbReference type="NCBI Taxonomy" id="6239"/>
    <lineage>
        <taxon>Eukaryota</taxon>
        <taxon>Metazoa</taxon>
        <taxon>Ecdysozoa</taxon>
        <taxon>Nematoda</taxon>
        <taxon>Chromadorea</taxon>
        <taxon>Rhabditida</taxon>
        <taxon>Rhabditina</taxon>
        <taxon>Rhabditomorpha</taxon>
        <taxon>Rhabditoidea</taxon>
        <taxon>Rhabditidae</taxon>
        <taxon>Peloderinae</taxon>
        <taxon>Caenorhabditis</taxon>
    </lineage>
</organism>
<dbReference type="InParanoid" id="O16491"/>
<gene>
    <name evidence="2 4" type="primary">srt-70</name>
    <name evidence="4" type="ORF">B0238.6</name>
    <name evidence="2" type="ORF">CELE_B0238.6</name>
</gene>
<dbReference type="FunCoup" id="O16491">
    <property type="interactions" value="5"/>
</dbReference>
<proteinExistence type="predicted"/>
<feature type="transmembrane region" description="Helical" evidence="1">
    <location>
        <begin position="12"/>
        <end position="33"/>
    </location>
</feature>
<dbReference type="OrthoDB" id="5833348at2759"/>
<evidence type="ECO:0000256" key="1">
    <source>
        <dbReference type="SAM" id="Phobius"/>
    </source>
</evidence>
<dbReference type="Proteomes" id="UP000001940">
    <property type="component" value="Chromosome V"/>
</dbReference>
<feature type="transmembrane region" description="Helical" evidence="1">
    <location>
        <begin position="95"/>
        <end position="119"/>
    </location>
</feature>
<dbReference type="EMBL" id="BX284605">
    <property type="protein sequence ID" value="CCD61487.1"/>
    <property type="molecule type" value="Genomic_DNA"/>
</dbReference>
<dbReference type="GeneID" id="181870"/>
<dbReference type="CTD" id="181870"/>
<dbReference type="OMA" id="LWIADFP"/>
<evidence type="ECO:0000313" key="2">
    <source>
        <dbReference type="EMBL" id="CCD61487.1"/>
    </source>
</evidence>
<evidence type="ECO:0000313" key="3">
    <source>
        <dbReference type="Proteomes" id="UP000001940"/>
    </source>
</evidence>
<dbReference type="PIR" id="C89045">
    <property type="entry name" value="C89045"/>
</dbReference>
<dbReference type="InterPro" id="IPR019425">
    <property type="entry name" value="7TM_GPCR_serpentine_rcpt_Srt"/>
</dbReference>
<dbReference type="SUPFAM" id="SSF81321">
    <property type="entry name" value="Family A G protein-coupled receptor-like"/>
    <property type="match status" value="1"/>
</dbReference>
<dbReference type="STRING" id="6239.B0238.6.1"/>